<sequence length="141" mass="16338">MTTANPQQPPFTLFLKFSTEIRPSDLLRRDDRIPMTCSFEEIAESEEEDMQLSERTSSDARSPFAVSFESPFAERRGTYPRDLSPTYAKNPPFHVQVADFWIVVNKHQLRLDLLARNSTVLGMIFLPFRQSLKVPHYKLTT</sequence>
<name>A0AA36HDD1_CYLNA</name>
<proteinExistence type="predicted"/>
<evidence type="ECO:0000313" key="3">
    <source>
        <dbReference type="Proteomes" id="UP001176961"/>
    </source>
</evidence>
<evidence type="ECO:0000313" key="2">
    <source>
        <dbReference type="EMBL" id="CAJ0608024.1"/>
    </source>
</evidence>
<dbReference type="EMBL" id="CATQJL010000316">
    <property type="protein sequence ID" value="CAJ0608024.1"/>
    <property type="molecule type" value="Genomic_DNA"/>
</dbReference>
<gene>
    <name evidence="2" type="ORF">CYNAS_LOCUS20007</name>
</gene>
<feature type="region of interest" description="Disordered" evidence="1">
    <location>
        <begin position="44"/>
        <end position="63"/>
    </location>
</feature>
<comment type="caution">
    <text evidence="2">The sequence shown here is derived from an EMBL/GenBank/DDBJ whole genome shotgun (WGS) entry which is preliminary data.</text>
</comment>
<dbReference type="Proteomes" id="UP001176961">
    <property type="component" value="Unassembled WGS sequence"/>
</dbReference>
<reference evidence="2" key="1">
    <citation type="submission" date="2023-07" db="EMBL/GenBank/DDBJ databases">
        <authorList>
            <consortium name="CYATHOMIX"/>
        </authorList>
    </citation>
    <scope>NUCLEOTIDE SEQUENCE</scope>
    <source>
        <strain evidence="2">N/A</strain>
    </source>
</reference>
<dbReference type="AlphaFoldDB" id="A0AA36HDD1"/>
<organism evidence="2 3">
    <name type="scientific">Cylicocyclus nassatus</name>
    <name type="common">Nematode worm</name>
    <dbReference type="NCBI Taxonomy" id="53992"/>
    <lineage>
        <taxon>Eukaryota</taxon>
        <taxon>Metazoa</taxon>
        <taxon>Ecdysozoa</taxon>
        <taxon>Nematoda</taxon>
        <taxon>Chromadorea</taxon>
        <taxon>Rhabditida</taxon>
        <taxon>Rhabditina</taxon>
        <taxon>Rhabditomorpha</taxon>
        <taxon>Strongyloidea</taxon>
        <taxon>Strongylidae</taxon>
        <taxon>Cylicocyclus</taxon>
    </lineage>
</organism>
<keyword evidence="3" id="KW-1185">Reference proteome</keyword>
<protein>
    <submittedName>
        <fullName evidence="2">Uncharacterized protein</fullName>
    </submittedName>
</protein>
<accession>A0AA36HDD1</accession>
<evidence type="ECO:0000256" key="1">
    <source>
        <dbReference type="SAM" id="MobiDB-lite"/>
    </source>
</evidence>